<organism evidence="3 4">
    <name type="scientific">Sphingomonas agrestis</name>
    <dbReference type="NCBI Taxonomy" id="3080540"/>
    <lineage>
        <taxon>Bacteria</taxon>
        <taxon>Pseudomonadati</taxon>
        <taxon>Pseudomonadota</taxon>
        <taxon>Alphaproteobacteria</taxon>
        <taxon>Sphingomonadales</taxon>
        <taxon>Sphingomonadaceae</taxon>
        <taxon>Sphingomonas</taxon>
    </lineage>
</organism>
<dbReference type="InterPro" id="IPR019734">
    <property type="entry name" value="TPR_rpt"/>
</dbReference>
<dbReference type="PANTHER" id="PTHR45586:SF1">
    <property type="entry name" value="LIPOPOLYSACCHARIDE ASSEMBLY PROTEIN B"/>
    <property type="match status" value="1"/>
</dbReference>
<dbReference type="Pfam" id="PF14559">
    <property type="entry name" value="TPR_19"/>
    <property type="match status" value="1"/>
</dbReference>
<keyword evidence="2" id="KW-0802">TPR repeat</keyword>
<dbReference type="Pfam" id="PF12895">
    <property type="entry name" value="ANAPC3"/>
    <property type="match status" value="1"/>
</dbReference>
<dbReference type="SUPFAM" id="SSF48452">
    <property type="entry name" value="TPR-like"/>
    <property type="match status" value="2"/>
</dbReference>
<comment type="caution">
    <text evidence="3">The sequence shown here is derived from an EMBL/GenBank/DDBJ whole genome shotgun (WGS) entry which is preliminary data.</text>
</comment>
<dbReference type="InterPro" id="IPR051012">
    <property type="entry name" value="CellSynth/LPSAsmb/PSIAsmb"/>
</dbReference>
<dbReference type="Proteomes" id="UP001273531">
    <property type="component" value="Unassembled WGS sequence"/>
</dbReference>
<keyword evidence="1" id="KW-0677">Repeat</keyword>
<dbReference type="Pfam" id="PF13432">
    <property type="entry name" value="TPR_16"/>
    <property type="match status" value="3"/>
</dbReference>
<keyword evidence="4" id="KW-1185">Reference proteome</keyword>
<evidence type="ECO:0000313" key="4">
    <source>
        <dbReference type="Proteomes" id="UP001273531"/>
    </source>
</evidence>
<dbReference type="EMBL" id="JAWJEJ010000001">
    <property type="protein sequence ID" value="MDV3457908.1"/>
    <property type="molecule type" value="Genomic_DNA"/>
</dbReference>
<gene>
    <name evidence="3" type="ORF">RZN05_13010</name>
</gene>
<evidence type="ECO:0000313" key="3">
    <source>
        <dbReference type="EMBL" id="MDV3457908.1"/>
    </source>
</evidence>
<proteinExistence type="predicted"/>
<protein>
    <submittedName>
        <fullName evidence="3">Tetratricopeptide repeat protein</fullName>
    </submittedName>
</protein>
<dbReference type="RefSeq" id="WP_317227031.1">
    <property type="nucleotide sequence ID" value="NZ_JAWJEJ010000001.1"/>
</dbReference>
<reference evidence="3 4" key="1">
    <citation type="submission" date="2023-10" db="EMBL/GenBank/DDBJ databases">
        <title>Sphingomonas sp. HF-S4 16S ribosomal RNA gene Genome sequencing and assembly.</title>
        <authorList>
            <person name="Lee H."/>
        </authorList>
    </citation>
    <scope>NUCLEOTIDE SEQUENCE [LARGE SCALE GENOMIC DNA]</scope>
    <source>
        <strain evidence="3 4">HF-S4</strain>
    </source>
</reference>
<evidence type="ECO:0000256" key="2">
    <source>
        <dbReference type="ARBA" id="ARBA00022803"/>
    </source>
</evidence>
<dbReference type="Gene3D" id="1.25.40.10">
    <property type="entry name" value="Tetratricopeptide repeat domain"/>
    <property type="match status" value="2"/>
</dbReference>
<name>A0ABU3Y913_9SPHN</name>
<accession>A0ABU3Y913</accession>
<sequence>MTSSRKRSRTARRTPGLRRLLVIGGALAAFALVLAAWFSLSPAGPAASNPREALERSGKLLDAGNATAAREAALAAVRGDPGNAQAHMTLAKAMLALDDGVGAEAELKRAVEAGYKPAQVAHLRAHALLLQGQEEKAIAEAGKAAPENRVYALRIRARALAALGKLPEAFAAIDEAARAAPRDAAVQVDLGRIRLSAGDVLGGIRASEAAVQLDGGSFDALMLRGEMVRSQFGLVAALPWFEAALKHDPADHDALIEYAATLGDAGRTRDSLAATRRALAVRPGSPQALYLQAVIAARAGNGDLARTLIERTGGGLAQIPAALLLGGALDIEAADYEQAMEKLKPLVANQPMNIQARKLLAVALLRTDSARNAIDLLRPVIARGDADSYALTLAARGFERIGDRASAASLLDRAAWPERGDGGVFAADDSAGVVAADAAQRADDPVAQIPLIRALIGKGDKPTALAKAQAIAARHPGVPAAHLLVGDALMLMNRPADAVRSYRSAADLRFDESTMLRLVESMAQAGQRAEAANVLALFLSQNPVNAAALRLSGTWQLAAGDYDAAIDSFELLRARIGDGDAALNAALASAYGGAEEVDAAADFGEAAYALAPANPVAADAYGWALYRKGDAQAAVELLQKAVVLAPGHSGLRWHLAQVYADLGRKPEARAQAQAALVDPRFVERAAATAMARS</sequence>
<dbReference type="SMART" id="SM00028">
    <property type="entry name" value="TPR"/>
    <property type="match status" value="6"/>
</dbReference>
<dbReference type="PANTHER" id="PTHR45586">
    <property type="entry name" value="TPR REPEAT-CONTAINING PROTEIN PA4667"/>
    <property type="match status" value="1"/>
</dbReference>
<evidence type="ECO:0000256" key="1">
    <source>
        <dbReference type="ARBA" id="ARBA00022737"/>
    </source>
</evidence>
<dbReference type="InterPro" id="IPR011990">
    <property type="entry name" value="TPR-like_helical_dom_sf"/>
</dbReference>